<dbReference type="InterPro" id="IPR051017">
    <property type="entry name" value="Aldolase-II_Adducin_sf"/>
</dbReference>
<dbReference type="EMBL" id="BA000012">
    <property type="protein sequence ID" value="BAB51475.1"/>
    <property type="molecule type" value="Genomic_DNA"/>
</dbReference>
<feature type="domain" description="Class II aldolase/adducin N-terminal" evidence="2">
    <location>
        <begin position="38"/>
        <end position="221"/>
    </location>
</feature>
<dbReference type="InterPro" id="IPR036409">
    <property type="entry name" value="Aldolase_II/adducin_N_sf"/>
</dbReference>
<dbReference type="eggNOG" id="COG0235">
    <property type="taxonomic scope" value="Bacteria"/>
</dbReference>
<gene>
    <name evidence="3" type="ordered locus">mll4933</name>
</gene>
<evidence type="ECO:0000313" key="3">
    <source>
        <dbReference type="EMBL" id="BAB51475.1"/>
    </source>
</evidence>
<evidence type="ECO:0000256" key="1">
    <source>
        <dbReference type="ARBA" id="ARBA00037961"/>
    </source>
</evidence>
<dbReference type="SMART" id="SM01007">
    <property type="entry name" value="Aldolase_II"/>
    <property type="match status" value="1"/>
</dbReference>
<dbReference type="PANTHER" id="PTHR10672:SF21">
    <property type="entry name" value="CLASS II ALDOLASE_ADDUCIN N-TERMINAL DOMAIN-CONTAINING PROTEIN"/>
    <property type="match status" value="1"/>
</dbReference>
<proteinExistence type="inferred from homology"/>
<evidence type="ECO:0000259" key="2">
    <source>
        <dbReference type="SMART" id="SM01007"/>
    </source>
</evidence>
<dbReference type="Proteomes" id="UP000000552">
    <property type="component" value="Chromosome"/>
</dbReference>
<dbReference type="NCBIfam" id="NF005689">
    <property type="entry name" value="PRK07490.1"/>
    <property type="match status" value="1"/>
</dbReference>
<dbReference type="SUPFAM" id="SSF53639">
    <property type="entry name" value="AraD/HMP-PK domain-like"/>
    <property type="match status" value="1"/>
</dbReference>
<evidence type="ECO:0000313" key="4">
    <source>
        <dbReference type="Proteomes" id="UP000000552"/>
    </source>
</evidence>
<comment type="similarity">
    <text evidence="1">Belongs to the aldolase class II family.</text>
</comment>
<dbReference type="GO" id="GO:0005856">
    <property type="term" value="C:cytoskeleton"/>
    <property type="evidence" value="ECO:0007669"/>
    <property type="project" value="TreeGrafter"/>
</dbReference>
<organism evidence="3 4">
    <name type="scientific">Mesorhizobium japonicum (strain LMG 29417 / CECT 9101 / MAFF 303099)</name>
    <name type="common">Mesorhizobium loti (strain MAFF 303099)</name>
    <dbReference type="NCBI Taxonomy" id="266835"/>
    <lineage>
        <taxon>Bacteria</taxon>
        <taxon>Pseudomonadati</taxon>
        <taxon>Pseudomonadota</taxon>
        <taxon>Alphaproteobacteria</taxon>
        <taxon>Hyphomicrobiales</taxon>
        <taxon>Phyllobacteriaceae</taxon>
        <taxon>Mesorhizobium</taxon>
    </lineage>
</organism>
<dbReference type="AlphaFoldDB" id="Q98CZ6"/>
<dbReference type="InterPro" id="IPR001303">
    <property type="entry name" value="Aldolase_II/adducin_N"/>
</dbReference>
<sequence>MRAAVGRGILAKTGGFSMSIARLQKETRTNLPFYEERVDLACAFRWTARLNMHEAVANHFSLAVNEDGTQFLMNPNQVHFSRIKASDLLMIDANDPNTLSGPNAPDPTAWGLHGAIHRNVPHARCVMHVHSIHATVLASLADSTLPPIDQNSAMFFNRHVVDAHYGGLAFEEEGERCSQLLTDPKVKVMVMGNHGVLVIGDTVADAFNRMFYFERAAETYIKALWTGRPLRTLSDAIAEKTASEMDDYPGQAERHLAELKAILDEEEPIYRN</sequence>
<dbReference type="GO" id="GO:0051015">
    <property type="term" value="F:actin filament binding"/>
    <property type="evidence" value="ECO:0007669"/>
    <property type="project" value="TreeGrafter"/>
</dbReference>
<dbReference type="KEGG" id="mlo:mll4933"/>
<reference evidence="3 4" key="1">
    <citation type="journal article" date="2000" name="DNA Res.">
        <title>Complete genome structure of the nitrogen-fixing symbiotic bacterium Mesorhizobium loti.</title>
        <authorList>
            <person name="Kaneko T."/>
            <person name="Nakamura Y."/>
            <person name="Sato S."/>
            <person name="Asamizu E."/>
            <person name="Kato T."/>
            <person name="Sasamoto S."/>
            <person name="Watanabe A."/>
            <person name="Idesawa K."/>
            <person name="Ishikawa A."/>
            <person name="Kawashima K."/>
            <person name="Kimura T."/>
            <person name="Kishida Y."/>
            <person name="Kiyokawa C."/>
            <person name="Kohara M."/>
            <person name="Matsumoto M."/>
            <person name="Matsuno A."/>
            <person name="Mochizuki Y."/>
            <person name="Nakayama S."/>
            <person name="Nakazaki N."/>
            <person name="Shimpo S."/>
            <person name="Sugimoto M."/>
            <person name="Takeuchi C."/>
            <person name="Yamada M."/>
            <person name="Tabata S."/>
        </authorList>
    </citation>
    <scope>NUCLEOTIDE SEQUENCE [LARGE SCALE GENOMIC DNA]</scope>
    <source>
        <strain evidence="4">LMG 29417 / CECT 9101 / MAFF 303099</strain>
    </source>
</reference>
<dbReference type="Gene3D" id="3.40.225.10">
    <property type="entry name" value="Class II aldolase/adducin N-terminal domain"/>
    <property type="match status" value="1"/>
</dbReference>
<name>Q98CZ6_RHILO</name>
<dbReference type="HOGENOM" id="CLU_006033_0_1_5"/>
<dbReference type="PANTHER" id="PTHR10672">
    <property type="entry name" value="ADDUCIN"/>
    <property type="match status" value="1"/>
</dbReference>
<accession>Q98CZ6</accession>
<protein>
    <submittedName>
        <fullName evidence="3">Mll4933 protein</fullName>
    </submittedName>
</protein>
<dbReference type="Pfam" id="PF00596">
    <property type="entry name" value="Aldolase_II"/>
    <property type="match status" value="1"/>
</dbReference>